<feature type="transmembrane region" description="Helical" evidence="7">
    <location>
        <begin position="357"/>
        <end position="375"/>
    </location>
</feature>
<evidence type="ECO:0000259" key="8">
    <source>
        <dbReference type="PROSITE" id="PS50850"/>
    </source>
</evidence>
<organism evidence="9 10">
    <name type="scientific">Actinoallomurus vinaceus</name>
    <dbReference type="NCBI Taxonomy" id="1080074"/>
    <lineage>
        <taxon>Bacteria</taxon>
        <taxon>Bacillati</taxon>
        <taxon>Actinomycetota</taxon>
        <taxon>Actinomycetes</taxon>
        <taxon>Streptosporangiales</taxon>
        <taxon>Thermomonosporaceae</taxon>
        <taxon>Actinoallomurus</taxon>
    </lineage>
</organism>
<dbReference type="RefSeq" id="WP_345434272.1">
    <property type="nucleotide sequence ID" value="NZ_BAABHK010000008.1"/>
</dbReference>
<dbReference type="PANTHER" id="PTHR23513:SF6">
    <property type="entry name" value="MAJOR FACILITATOR SUPERFAMILY ASSOCIATED DOMAIN-CONTAINING PROTEIN"/>
    <property type="match status" value="1"/>
</dbReference>
<sequence>MSIGNGLSQVGTGAAGMVLPLVVLRSTGSTLWVGAVEAVWAASVGLACVPAGPIVDRFDRLTVLLICDAGRALASTALALASLGGRPPVWILLSAGVVLGFLGAPSNAAVLASLRRLVPGSRLSTAVSVTLGRIQAASLIGPIVGGFLFGVSPSVPFWFDACSFVMSGVCVFAVRGSLRAATPPAGSGFLSDLTAGFRFVWRERLLRICLLTTVALGLILQGILLLVIMVNAQRGTSGPSVGLIVAAATGGALVGTVLAPIAGDRFPPVRLVTGATAVTGCLVLVMAAAGDRIVLAALLALAMVVMSIAGSVLTTARLLRTPDGFQGRVNSVFNLTQLAAALGPAVAGLMLDRLSGGASLLVFAGLLWALTLLLTRLKVPAAESPDPDAPAHGGRVSEAAAGSPDPDAPAHGGRA</sequence>
<dbReference type="CDD" id="cd06173">
    <property type="entry name" value="MFS_MefA_like"/>
    <property type="match status" value="1"/>
</dbReference>
<evidence type="ECO:0000313" key="9">
    <source>
        <dbReference type="EMBL" id="GAA4630928.1"/>
    </source>
</evidence>
<proteinExistence type="predicted"/>
<dbReference type="EMBL" id="BAABHK010000008">
    <property type="protein sequence ID" value="GAA4630928.1"/>
    <property type="molecule type" value="Genomic_DNA"/>
</dbReference>
<evidence type="ECO:0000256" key="4">
    <source>
        <dbReference type="ARBA" id="ARBA00022989"/>
    </source>
</evidence>
<feature type="transmembrane region" description="Helical" evidence="7">
    <location>
        <begin position="208"/>
        <end position="229"/>
    </location>
</feature>
<evidence type="ECO:0000256" key="7">
    <source>
        <dbReference type="SAM" id="Phobius"/>
    </source>
</evidence>
<comment type="subcellular location">
    <subcellularLocation>
        <location evidence="1">Cell membrane</location>
        <topology evidence="1">Multi-pass membrane protein</topology>
    </subcellularLocation>
</comment>
<comment type="caution">
    <text evidence="9">The sequence shown here is derived from an EMBL/GenBank/DDBJ whole genome shotgun (WGS) entry which is preliminary data.</text>
</comment>
<dbReference type="InterPro" id="IPR036259">
    <property type="entry name" value="MFS_trans_sf"/>
</dbReference>
<dbReference type="PANTHER" id="PTHR23513">
    <property type="entry name" value="INTEGRAL MEMBRANE EFFLUX PROTEIN-RELATED"/>
    <property type="match status" value="1"/>
</dbReference>
<evidence type="ECO:0000256" key="5">
    <source>
        <dbReference type="ARBA" id="ARBA00023136"/>
    </source>
</evidence>
<dbReference type="InterPro" id="IPR020846">
    <property type="entry name" value="MFS_dom"/>
</dbReference>
<feature type="transmembrane region" description="Helical" evidence="7">
    <location>
        <begin position="89"/>
        <end position="114"/>
    </location>
</feature>
<keyword evidence="4 7" id="KW-1133">Transmembrane helix</keyword>
<dbReference type="SUPFAM" id="SSF103473">
    <property type="entry name" value="MFS general substrate transporter"/>
    <property type="match status" value="1"/>
</dbReference>
<dbReference type="PROSITE" id="PS50850">
    <property type="entry name" value="MFS"/>
    <property type="match status" value="1"/>
</dbReference>
<evidence type="ECO:0000256" key="2">
    <source>
        <dbReference type="ARBA" id="ARBA00022475"/>
    </source>
</evidence>
<evidence type="ECO:0000256" key="6">
    <source>
        <dbReference type="SAM" id="MobiDB-lite"/>
    </source>
</evidence>
<keyword evidence="10" id="KW-1185">Reference proteome</keyword>
<dbReference type="Gene3D" id="1.20.1250.20">
    <property type="entry name" value="MFS general substrate transporter like domains"/>
    <property type="match status" value="1"/>
</dbReference>
<name>A0ABP8UI43_9ACTN</name>
<evidence type="ECO:0000256" key="1">
    <source>
        <dbReference type="ARBA" id="ARBA00004651"/>
    </source>
</evidence>
<dbReference type="InterPro" id="IPR011701">
    <property type="entry name" value="MFS"/>
</dbReference>
<feature type="transmembrane region" description="Helical" evidence="7">
    <location>
        <begin position="331"/>
        <end position="351"/>
    </location>
</feature>
<gene>
    <name evidence="9" type="ORF">GCM10023196_058270</name>
</gene>
<feature type="transmembrane region" description="Helical" evidence="7">
    <location>
        <begin position="295"/>
        <end position="319"/>
    </location>
</feature>
<feature type="transmembrane region" description="Helical" evidence="7">
    <location>
        <begin position="29"/>
        <end position="49"/>
    </location>
</feature>
<feature type="transmembrane region" description="Helical" evidence="7">
    <location>
        <begin position="269"/>
        <end position="289"/>
    </location>
</feature>
<keyword evidence="5 7" id="KW-0472">Membrane</keyword>
<accession>A0ABP8UI43</accession>
<dbReference type="Pfam" id="PF07690">
    <property type="entry name" value="MFS_1"/>
    <property type="match status" value="1"/>
</dbReference>
<feature type="compositionally biased region" description="Low complexity" evidence="6">
    <location>
        <begin position="399"/>
        <end position="415"/>
    </location>
</feature>
<keyword evidence="3 7" id="KW-0812">Transmembrane</keyword>
<feature type="transmembrane region" description="Helical" evidence="7">
    <location>
        <begin position="241"/>
        <end position="262"/>
    </location>
</feature>
<feature type="transmembrane region" description="Helical" evidence="7">
    <location>
        <begin position="126"/>
        <end position="149"/>
    </location>
</feature>
<evidence type="ECO:0000313" key="10">
    <source>
        <dbReference type="Proteomes" id="UP001501442"/>
    </source>
</evidence>
<keyword evidence="2" id="KW-1003">Cell membrane</keyword>
<feature type="domain" description="Major facilitator superfamily (MFS) profile" evidence="8">
    <location>
        <begin position="1"/>
        <end position="383"/>
    </location>
</feature>
<feature type="transmembrane region" description="Helical" evidence="7">
    <location>
        <begin position="155"/>
        <end position="174"/>
    </location>
</feature>
<reference evidence="10" key="1">
    <citation type="journal article" date="2019" name="Int. J. Syst. Evol. Microbiol.">
        <title>The Global Catalogue of Microorganisms (GCM) 10K type strain sequencing project: providing services to taxonomists for standard genome sequencing and annotation.</title>
        <authorList>
            <consortium name="The Broad Institute Genomics Platform"/>
            <consortium name="The Broad Institute Genome Sequencing Center for Infectious Disease"/>
            <person name="Wu L."/>
            <person name="Ma J."/>
        </authorList>
    </citation>
    <scope>NUCLEOTIDE SEQUENCE [LARGE SCALE GENOMIC DNA]</scope>
    <source>
        <strain evidence="10">JCM 17939</strain>
    </source>
</reference>
<dbReference type="Proteomes" id="UP001501442">
    <property type="component" value="Unassembled WGS sequence"/>
</dbReference>
<feature type="region of interest" description="Disordered" evidence="6">
    <location>
        <begin position="383"/>
        <end position="415"/>
    </location>
</feature>
<evidence type="ECO:0000256" key="3">
    <source>
        <dbReference type="ARBA" id="ARBA00022692"/>
    </source>
</evidence>
<protein>
    <submittedName>
        <fullName evidence="9">MFS transporter</fullName>
    </submittedName>
</protein>